<dbReference type="Gene3D" id="1.10.540.10">
    <property type="entry name" value="Acyl-CoA dehydrogenase/oxidase, N-terminal domain"/>
    <property type="match status" value="1"/>
</dbReference>
<evidence type="ECO:0000256" key="4">
    <source>
        <dbReference type="ARBA" id="ARBA00022827"/>
    </source>
</evidence>
<evidence type="ECO:0000259" key="7">
    <source>
        <dbReference type="Pfam" id="PF02770"/>
    </source>
</evidence>
<evidence type="ECO:0000256" key="5">
    <source>
        <dbReference type="RuleBase" id="RU362125"/>
    </source>
</evidence>
<dbReference type="SUPFAM" id="SSF56645">
    <property type="entry name" value="Acyl-CoA dehydrogenase NM domain-like"/>
    <property type="match status" value="1"/>
</dbReference>
<evidence type="ECO:0000259" key="6">
    <source>
        <dbReference type="Pfam" id="PF00441"/>
    </source>
</evidence>
<protein>
    <submittedName>
        <fullName evidence="10">Acyl-CoA dehydrogenase</fullName>
    </submittedName>
    <submittedName>
        <fullName evidence="9">Acyl-CoA/acyl-ACP dehydrogenase</fullName>
    </submittedName>
</protein>
<dbReference type="SUPFAM" id="SSF47203">
    <property type="entry name" value="Acyl-CoA dehydrogenase C-terminal domain-like"/>
    <property type="match status" value="1"/>
</dbReference>
<feature type="domain" description="Acyl-CoA dehydrogenase/oxidase C-terminal" evidence="6">
    <location>
        <begin position="218"/>
        <end position="367"/>
    </location>
</feature>
<reference evidence="10 11" key="1">
    <citation type="journal article" date="2017" name="Nature">
        <title>Atmospheric trace gases support primary production in Antarctic desert surface soil.</title>
        <authorList>
            <person name="Ji M."/>
            <person name="Greening C."/>
            <person name="Vanwonterghem I."/>
            <person name="Carere C.R."/>
            <person name="Bay S.K."/>
            <person name="Steen J.A."/>
            <person name="Montgomery K."/>
            <person name="Lines T."/>
            <person name="Beardall J."/>
            <person name="van Dorst J."/>
            <person name="Snape I."/>
            <person name="Stott M.B."/>
            <person name="Hugenholtz P."/>
            <person name="Ferrari B.C."/>
        </authorList>
    </citation>
    <scope>NUCLEOTIDE SEQUENCE [LARGE SCALE GENOMIC DNA]</scope>
    <source>
        <strain evidence="10">RRmetagenome_bin12</strain>
    </source>
</reference>
<accession>A0A2W6AG10</accession>
<dbReference type="EMBL" id="JAEKNS010000163">
    <property type="protein sequence ID" value="MBJ7596427.1"/>
    <property type="molecule type" value="Genomic_DNA"/>
</dbReference>
<comment type="cofactor">
    <cofactor evidence="1 5">
        <name>FAD</name>
        <dbReference type="ChEBI" id="CHEBI:57692"/>
    </cofactor>
</comment>
<dbReference type="Pfam" id="PF00441">
    <property type="entry name" value="Acyl-CoA_dh_1"/>
    <property type="match status" value="1"/>
</dbReference>
<evidence type="ECO:0000313" key="11">
    <source>
        <dbReference type="Proteomes" id="UP000248724"/>
    </source>
</evidence>
<name>A0A2W6AG10_9BACT</name>
<dbReference type="PANTHER" id="PTHR43831:SF1">
    <property type="entry name" value="ISOBUTYRYL-COA DEHYDROGENASE, MITOCHONDRIAL"/>
    <property type="match status" value="1"/>
</dbReference>
<keyword evidence="4 5" id="KW-0274">FAD</keyword>
<dbReference type="GO" id="GO:0016627">
    <property type="term" value="F:oxidoreductase activity, acting on the CH-CH group of donors"/>
    <property type="evidence" value="ECO:0007669"/>
    <property type="project" value="InterPro"/>
</dbReference>
<comment type="caution">
    <text evidence="10">The sequence shown here is derived from an EMBL/GenBank/DDBJ whole genome shotgun (WGS) entry which is preliminary data.</text>
</comment>
<dbReference type="InterPro" id="IPR009100">
    <property type="entry name" value="AcylCoA_DH/oxidase_NM_dom_sf"/>
</dbReference>
<reference evidence="10" key="2">
    <citation type="submission" date="2018-05" db="EMBL/GenBank/DDBJ databases">
        <authorList>
            <person name="Ferrari B."/>
        </authorList>
    </citation>
    <scope>NUCLEOTIDE SEQUENCE</scope>
    <source>
        <strain evidence="10">RRmetagenome_bin12</strain>
    </source>
</reference>
<organism evidence="10 11">
    <name type="scientific">Candidatus Aeolococcus gillhamiae</name>
    <dbReference type="NCBI Taxonomy" id="3127015"/>
    <lineage>
        <taxon>Bacteria</taxon>
        <taxon>Bacillati</taxon>
        <taxon>Candidatus Dormiibacterota</taxon>
        <taxon>Candidatus Dormibacteria</taxon>
        <taxon>Candidatus Aeolococcales</taxon>
        <taxon>Candidatus Aeolococcaceae</taxon>
        <taxon>Candidatus Aeolococcus</taxon>
    </lineage>
</organism>
<dbReference type="PANTHER" id="PTHR43831">
    <property type="entry name" value="ISOBUTYRYL-COA DEHYDROGENASE"/>
    <property type="match status" value="1"/>
</dbReference>
<dbReference type="Proteomes" id="UP000606991">
    <property type="component" value="Unassembled WGS sequence"/>
</dbReference>
<gene>
    <name evidence="10" type="ORF">DLM65_00305</name>
    <name evidence="9" type="ORF">JF886_16490</name>
</gene>
<dbReference type="InterPro" id="IPR037069">
    <property type="entry name" value="AcylCoA_DH/ox_N_sf"/>
</dbReference>
<accession>A0A934JWV9</accession>
<dbReference type="InterPro" id="IPR009075">
    <property type="entry name" value="AcylCo_DH/oxidase_C"/>
</dbReference>
<evidence type="ECO:0000313" key="10">
    <source>
        <dbReference type="EMBL" id="PZR84238.1"/>
    </source>
</evidence>
<dbReference type="Pfam" id="PF02771">
    <property type="entry name" value="Acyl-CoA_dh_N"/>
    <property type="match status" value="1"/>
</dbReference>
<feature type="domain" description="Acyl-CoA dehydrogenase/oxidase N-terminal" evidence="8">
    <location>
        <begin position="18"/>
        <end position="89"/>
    </location>
</feature>
<evidence type="ECO:0000256" key="1">
    <source>
        <dbReference type="ARBA" id="ARBA00001974"/>
    </source>
</evidence>
<sequence>MAPRVIQERLAPVLEAAAGNAADVDRAGRFPREAVDALRDSGLCGLTVPEAEGGLGGSPHDLVEVMSSVAAACGSTAMIYLMHVAATMPVAVAPPDGHPGLLREMASGAKLGTLAFSERGSRSHFWAPVSRQAQTNGSVAFSATKSWVTSAGEADIIVSSALVPEGGPIDSDLFAIPRATPGIEPGGPWTGMGLRGNDSRPMSLEVEIPAGWRLGSPGEGFRLMMEAVLPWFNLGNASVSLGLATAAADGAVKHATGSSFQHLGESLADLPTIRAQLARMHIRTDALRSYLHEVAGSLMQPDDRTQLRVLASKAYANDTALEVTDMAMRVCGGAAFSQHLAIDRFFRDARAGHVMAPTADVLYDFYGKAITGRPLF</sequence>
<dbReference type="InterPro" id="IPR046373">
    <property type="entry name" value="Acyl-CoA_Oxase/DH_mid-dom_sf"/>
</dbReference>
<keyword evidence="3 5" id="KW-0285">Flavoprotein</keyword>
<dbReference type="GO" id="GO:0050660">
    <property type="term" value="F:flavin adenine dinucleotide binding"/>
    <property type="evidence" value="ECO:0007669"/>
    <property type="project" value="InterPro"/>
</dbReference>
<proteinExistence type="inferred from homology"/>
<dbReference type="InterPro" id="IPR013786">
    <property type="entry name" value="AcylCoA_DH/ox_N"/>
</dbReference>
<dbReference type="InterPro" id="IPR036250">
    <property type="entry name" value="AcylCo_DH-like_C"/>
</dbReference>
<comment type="similarity">
    <text evidence="2 5">Belongs to the acyl-CoA dehydrogenase family.</text>
</comment>
<dbReference type="RefSeq" id="WP_337314503.1">
    <property type="nucleotide sequence ID" value="NZ_JAEKNS010000163.1"/>
</dbReference>
<evidence type="ECO:0000313" key="9">
    <source>
        <dbReference type="EMBL" id="MBJ7596427.1"/>
    </source>
</evidence>
<dbReference type="Pfam" id="PF02770">
    <property type="entry name" value="Acyl-CoA_dh_M"/>
    <property type="match status" value="1"/>
</dbReference>
<dbReference type="Gene3D" id="1.20.140.10">
    <property type="entry name" value="Butyryl-CoA Dehydrogenase, subunit A, domain 3"/>
    <property type="match status" value="1"/>
</dbReference>
<dbReference type="PIRSF" id="PIRSF016578">
    <property type="entry name" value="HsaA"/>
    <property type="match status" value="1"/>
</dbReference>
<dbReference type="AlphaFoldDB" id="A0A2W6AG10"/>
<evidence type="ECO:0000313" key="12">
    <source>
        <dbReference type="Proteomes" id="UP000606991"/>
    </source>
</evidence>
<evidence type="ECO:0000256" key="3">
    <source>
        <dbReference type="ARBA" id="ARBA00022630"/>
    </source>
</evidence>
<keyword evidence="5" id="KW-0560">Oxidoreductase</keyword>
<dbReference type="EMBL" id="QHBU01000008">
    <property type="protein sequence ID" value="PZR84238.1"/>
    <property type="molecule type" value="Genomic_DNA"/>
</dbReference>
<dbReference type="InterPro" id="IPR006091">
    <property type="entry name" value="Acyl-CoA_Oxase/DH_mid-dom"/>
</dbReference>
<dbReference type="Proteomes" id="UP000248724">
    <property type="component" value="Unassembled WGS sequence"/>
</dbReference>
<evidence type="ECO:0000259" key="8">
    <source>
        <dbReference type="Pfam" id="PF02771"/>
    </source>
</evidence>
<dbReference type="InterPro" id="IPR052547">
    <property type="entry name" value="Mito_Isobutyryl-CoADH"/>
</dbReference>
<feature type="domain" description="Acyl-CoA oxidase/dehydrogenase middle" evidence="7">
    <location>
        <begin position="114"/>
        <end position="205"/>
    </location>
</feature>
<reference evidence="9 12" key="3">
    <citation type="submission" date="2020-10" db="EMBL/GenBank/DDBJ databases">
        <title>Ca. Dormibacterota MAGs.</title>
        <authorList>
            <person name="Montgomery K."/>
        </authorList>
    </citation>
    <scope>NUCLEOTIDE SEQUENCE [LARGE SCALE GENOMIC DNA]</scope>
    <source>
        <strain evidence="9">SC8812_S17_18</strain>
    </source>
</reference>
<dbReference type="Gene3D" id="2.40.110.10">
    <property type="entry name" value="Butyryl-CoA Dehydrogenase, subunit A, domain 2"/>
    <property type="match status" value="1"/>
</dbReference>
<evidence type="ECO:0000256" key="2">
    <source>
        <dbReference type="ARBA" id="ARBA00009347"/>
    </source>
</evidence>